<gene>
    <name evidence="1" type="ORF">CSO01_04990</name>
</gene>
<evidence type="ECO:0000313" key="1">
    <source>
        <dbReference type="EMBL" id="GEP67784.1"/>
    </source>
</evidence>
<accession>A0A512P9A4</accession>
<evidence type="ECO:0000313" key="2">
    <source>
        <dbReference type="Proteomes" id="UP000321798"/>
    </source>
</evidence>
<organism evidence="1 2">
    <name type="scientific">Cellulomonas soli</name>
    <dbReference type="NCBI Taxonomy" id="931535"/>
    <lineage>
        <taxon>Bacteria</taxon>
        <taxon>Bacillati</taxon>
        <taxon>Actinomycetota</taxon>
        <taxon>Actinomycetes</taxon>
        <taxon>Micrococcales</taxon>
        <taxon>Cellulomonadaceae</taxon>
        <taxon>Cellulomonas</taxon>
    </lineage>
</organism>
<name>A0A512P9A4_9CELL</name>
<keyword evidence="2" id="KW-1185">Reference proteome</keyword>
<proteinExistence type="predicted"/>
<dbReference type="EMBL" id="BKAL01000002">
    <property type="protein sequence ID" value="GEP67784.1"/>
    <property type="molecule type" value="Genomic_DNA"/>
</dbReference>
<protein>
    <submittedName>
        <fullName evidence="1">Uncharacterized protein</fullName>
    </submittedName>
</protein>
<dbReference type="AlphaFoldDB" id="A0A512P9A4"/>
<dbReference type="Proteomes" id="UP000321798">
    <property type="component" value="Unassembled WGS sequence"/>
</dbReference>
<comment type="caution">
    <text evidence="1">The sequence shown here is derived from an EMBL/GenBank/DDBJ whole genome shotgun (WGS) entry which is preliminary data.</text>
</comment>
<reference evidence="1 2" key="1">
    <citation type="submission" date="2019-07" db="EMBL/GenBank/DDBJ databases">
        <title>Whole genome shotgun sequence of Cellulomonas soli NBRC 109434.</title>
        <authorList>
            <person name="Hosoyama A."/>
            <person name="Uohara A."/>
            <person name="Ohji S."/>
            <person name="Ichikawa N."/>
        </authorList>
    </citation>
    <scope>NUCLEOTIDE SEQUENCE [LARGE SCALE GENOMIC DNA]</scope>
    <source>
        <strain evidence="1 2">NBRC 109434</strain>
    </source>
</reference>
<sequence length="96" mass="10901">MQSNTCSIYARRVVDRIPSRATARSVPTKIADTPIQRPDIPVPVTAWIINGRGRDVEIAAEAVAWTKRTVSLHYFDADEREGWVWVWASAVTRRHT</sequence>